<dbReference type="PANTHER" id="PTHR34227:SF11">
    <property type="entry name" value="CHAPERONE PROTEIN TORD"/>
    <property type="match status" value="1"/>
</dbReference>
<dbReference type="Gene3D" id="1.10.3480.10">
    <property type="entry name" value="TorD-like"/>
    <property type="match status" value="1"/>
</dbReference>
<reference evidence="3" key="1">
    <citation type="submission" date="2010-12" db="EMBL/GenBank/DDBJ databases">
        <title>Complete sequence of Desulfovibrio aespoeensis Aspo-2.</title>
        <authorList>
            <consortium name="US DOE Joint Genome Institute"/>
            <person name="Lucas S."/>
            <person name="Copeland A."/>
            <person name="Lapidus A."/>
            <person name="Cheng J.-F."/>
            <person name="Goodwin L."/>
            <person name="Pitluck S."/>
            <person name="Chertkov O."/>
            <person name="Misra M."/>
            <person name="Detter J.C."/>
            <person name="Han C."/>
            <person name="Tapia R."/>
            <person name="Land M."/>
            <person name="Hauser L."/>
            <person name="Kyrpides N."/>
            <person name="Ivanova N."/>
            <person name="Ovchinnikova G."/>
            <person name="Pedersen K."/>
            <person name="Jagevall S."/>
            <person name="Hazen T."/>
            <person name="Woyke T."/>
        </authorList>
    </citation>
    <scope>NUCLEOTIDE SEQUENCE [LARGE SCALE GENOMIC DNA]</scope>
    <source>
        <strain evidence="3">ATCC 700646 / DSM 10631 / Aspo-2</strain>
    </source>
</reference>
<dbReference type="EMBL" id="CP002431">
    <property type="protein sequence ID" value="ADU64177.1"/>
    <property type="molecule type" value="Genomic_DNA"/>
</dbReference>
<dbReference type="HOGENOM" id="CLU_077650_0_2_7"/>
<reference evidence="2 3" key="2">
    <citation type="journal article" date="2014" name="Genome Announc.">
        <title>Complete Genome Sequence of the Subsurface, Mesophilic Sulfate-Reducing Bacterium Desulfovibrio aespoeensis Aspo-2.</title>
        <authorList>
            <person name="Pedersen K."/>
            <person name="Bengtsson A."/>
            <person name="Edlund J."/>
            <person name="Rabe L."/>
            <person name="Hazen T."/>
            <person name="Chakraborty R."/>
            <person name="Goodwin L."/>
            <person name="Shapiro N."/>
        </authorList>
    </citation>
    <scope>NUCLEOTIDE SEQUENCE [LARGE SCALE GENOMIC DNA]</scope>
    <source>
        <strain evidence="3">ATCC 700646 / DSM 10631 / Aspo-2</strain>
    </source>
</reference>
<dbReference type="SUPFAM" id="SSF89155">
    <property type="entry name" value="TorD-like"/>
    <property type="match status" value="1"/>
</dbReference>
<name>E6VR93_PSEA9</name>
<dbReference type="eggNOG" id="COG3381">
    <property type="taxonomic scope" value="Bacteria"/>
</dbReference>
<dbReference type="STRING" id="643562.Daes_3185"/>
<keyword evidence="3" id="KW-1185">Reference proteome</keyword>
<dbReference type="OrthoDB" id="13061at2"/>
<dbReference type="InterPro" id="IPR050289">
    <property type="entry name" value="TorD/DmsD_chaperones"/>
</dbReference>
<accession>E6VR93</accession>
<keyword evidence="1" id="KW-0143">Chaperone</keyword>
<dbReference type="PANTHER" id="PTHR34227">
    <property type="entry name" value="CHAPERONE PROTEIN YCDY"/>
    <property type="match status" value="1"/>
</dbReference>
<evidence type="ECO:0000256" key="1">
    <source>
        <dbReference type="ARBA" id="ARBA00023186"/>
    </source>
</evidence>
<dbReference type="Proteomes" id="UP000002191">
    <property type="component" value="Chromosome"/>
</dbReference>
<proteinExistence type="predicted"/>
<gene>
    <name evidence="2" type="ordered locus">Daes_3185</name>
</gene>
<dbReference type="InterPro" id="IPR036411">
    <property type="entry name" value="TorD-like_sf"/>
</dbReference>
<dbReference type="KEGG" id="das:Daes_3185"/>
<dbReference type="Pfam" id="PF02613">
    <property type="entry name" value="Nitrate_red_del"/>
    <property type="match status" value="1"/>
</dbReference>
<dbReference type="InterPro" id="IPR020945">
    <property type="entry name" value="DMSO/NO3_reduct_chaperone"/>
</dbReference>
<evidence type="ECO:0000313" key="2">
    <source>
        <dbReference type="EMBL" id="ADU64177.1"/>
    </source>
</evidence>
<sequence length="217" mass="23181">MAGFTITNQAEQVFLLNAIELVVAVFRGPSQAGWQALFEAGLPELKGQVPSRFAHLTAILDNLQDAAPGAPDGLADLETEYVRLFIAASGGVAAPLYESCHLGTAPRVMGQSALAMRQRLADAGLEIHGPANEPPDHLAVELEYLYHLLATAWAQNEGQSEASGLAFAREVMRPWVGRFARALESGRPHPIYAASAGLLLDVLDILDRNPGDIPAHT</sequence>
<dbReference type="AlphaFoldDB" id="E6VR93"/>
<evidence type="ECO:0000313" key="3">
    <source>
        <dbReference type="Proteomes" id="UP000002191"/>
    </source>
</evidence>
<organism evidence="2 3">
    <name type="scientific">Pseudodesulfovibrio aespoeensis (strain ATCC 700646 / DSM 10631 / Aspo-2)</name>
    <name type="common">Desulfovibrio aespoeensis</name>
    <dbReference type="NCBI Taxonomy" id="643562"/>
    <lineage>
        <taxon>Bacteria</taxon>
        <taxon>Pseudomonadati</taxon>
        <taxon>Thermodesulfobacteriota</taxon>
        <taxon>Desulfovibrionia</taxon>
        <taxon>Desulfovibrionales</taxon>
        <taxon>Desulfovibrionaceae</taxon>
    </lineage>
</organism>
<dbReference type="RefSeq" id="WP_013516078.1">
    <property type="nucleotide sequence ID" value="NC_014844.1"/>
</dbReference>
<protein>
    <submittedName>
        <fullName evidence="2">TorD-like chaperone</fullName>
    </submittedName>
</protein>